<dbReference type="PANTHER" id="PTHR22642">
    <property type="entry name" value="IMIDAZOLONEPROPIONASE"/>
    <property type="match status" value="1"/>
</dbReference>
<comment type="caution">
    <text evidence="2">The sequence shown here is derived from an EMBL/GenBank/DDBJ whole genome shotgun (WGS) entry which is preliminary data.</text>
</comment>
<dbReference type="InterPro" id="IPR013108">
    <property type="entry name" value="Amidohydro_3"/>
</dbReference>
<sequence>MASVAYVNGHVYTVNDQQPWAEAFIVDEDSGTFTAIGSTEDIQSISKANGIITYDLHGTFIMPGIHDAHTHLLAASMQKLNEVAISPGSNEHTLAMNLKMGECHCSYAHVFGDWLVANFYDAEHFPNGQPDRKFLDEAFPNRPVLIRETTCHSILLNTEGLRVAGYDIENPIDPHAGVFVRRSSGEITGELVEAATEKAWMNIPLPSLQHAKRAISYAVNISHRYGITSCQEASANSVYMHAIRELDAEKALNMAIFPHIVYAPAYKSGDTEANLQLVLQTAEDFRSEHVDPRFVKFWLDGAPLPPHFSQANLSEAGQPEQEKILIERERLVGILEELDTRGLTCKLHCAGEGSARYALDAIEGLRRRNPNGPRHELAHNNAVHEDDIPRFASLRVTAEMSPAIFHHQNLTNDYPKLFKWPFKQVLETGGLVTIGSDWILPPSPNLFPALGALVSELGAETIIKLITLAGATAVGYADRLGSIEVGKKASFIAIDRDLTRGDFSSVTVLKTWFEGKMVWNSREDGLHRI</sequence>
<organism evidence="2 3">
    <name type="scientific">Aspergillus granulosus</name>
    <dbReference type="NCBI Taxonomy" id="176169"/>
    <lineage>
        <taxon>Eukaryota</taxon>
        <taxon>Fungi</taxon>
        <taxon>Dikarya</taxon>
        <taxon>Ascomycota</taxon>
        <taxon>Pezizomycotina</taxon>
        <taxon>Eurotiomycetes</taxon>
        <taxon>Eurotiomycetidae</taxon>
        <taxon>Eurotiales</taxon>
        <taxon>Aspergillaceae</taxon>
        <taxon>Aspergillus</taxon>
        <taxon>Aspergillus subgen. Nidulantes</taxon>
    </lineage>
</organism>
<dbReference type="EMBL" id="JBFXLT010000232">
    <property type="protein sequence ID" value="KAL2801862.1"/>
    <property type="molecule type" value="Genomic_DNA"/>
</dbReference>
<dbReference type="Gene3D" id="3.10.310.70">
    <property type="match status" value="1"/>
</dbReference>
<dbReference type="InterPro" id="IPR011059">
    <property type="entry name" value="Metal-dep_hydrolase_composite"/>
</dbReference>
<accession>A0ABR4GS26</accession>
<feature type="domain" description="Amidohydrolase 3" evidence="1">
    <location>
        <begin position="54"/>
        <end position="518"/>
    </location>
</feature>
<dbReference type="Gene3D" id="2.30.40.10">
    <property type="entry name" value="Urease, subunit C, domain 1"/>
    <property type="match status" value="1"/>
</dbReference>
<proteinExistence type="predicted"/>
<reference evidence="2 3" key="1">
    <citation type="submission" date="2024-07" db="EMBL/GenBank/DDBJ databases">
        <title>Section-level genome sequencing and comparative genomics of Aspergillus sections Usti and Cavernicolus.</title>
        <authorList>
            <consortium name="Lawrence Berkeley National Laboratory"/>
            <person name="Nybo J.L."/>
            <person name="Vesth T.C."/>
            <person name="Theobald S."/>
            <person name="Frisvad J.C."/>
            <person name="Larsen T.O."/>
            <person name="Kjaerboelling I."/>
            <person name="Rothschild-Mancinelli K."/>
            <person name="Lyhne E.K."/>
            <person name="Kogle M.E."/>
            <person name="Barry K."/>
            <person name="Clum A."/>
            <person name="Na H."/>
            <person name="Ledsgaard L."/>
            <person name="Lin J."/>
            <person name="Lipzen A."/>
            <person name="Kuo A."/>
            <person name="Riley R."/>
            <person name="Mondo S."/>
            <person name="Labutti K."/>
            <person name="Haridas S."/>
            <person name="Pangalinan J."/>
            <person name="Salamov A.A."/>
            <person name="Simmons B.A."/>
            <person name="Magnuson J.K."/>
            <person name="Chen J."/>
            <person name="Drula E."/>
            <person name="Henrissat B."/>
            <person name="Wiebenga A."/>
            <person name="Lubbers R.J."/>
            <person name="Gomes A.C."/>
            <person name="Makela M.R."/>
            <person name="Stajich J."/>
            <person name="Grigoriev I.V."/>
            <person name="Mortensen U.H."/>
            <person name="De Vries R.P."/>
            <person name="Baker S.E."/>
            <person name="Andersen M.R."/>
        </authorList>
    </citation>
    <scope>NUCLEOTIDE SEQUENCE [LARGE SCALE GENOMIC DNA]</scope>
    <source>
        <strain evidence="2 3">CBS 588.65</strain>
    </source>
</reference>
<dbReference type="Gene3D" id="3.20.20.140">
    <property type="entry name" value="Metal-dependent hydrolases"/>
    <property type="match status" value="1"/>
</dbReference>
<dbReference type="InterPro" id="IPR032466">
    <property type="entry name" value="Metal_Hydrolase"/>
</dbReference>
<dbReference type="PANTHER" id="PTHR22642:SF2">
    <property type="entry name" value="PROTEIN LONG AFTER FAR-RED 3"/>
    <property type="match status" value="1"/>
</dbReference>
<gene>
    <name evidence="2" type="ORF">BJX63DRAFT_438407</name>
</gene>
<dbReference type="SUPFAM" id="SSF51338">
    <property type="entry name" value="Composite domain of metallo-dependent hydrolases"/>
    <property type="match status" value="1"/>
</dbReference>
<keyword evidence="3" id="KW-1185">Reference proteome</keyword>
<dbReference type="SUPFAM" id="SSF51556">
    <property type="entry name" value="Metallo-dependent hydrolases"/>
    <property type="match status" value="1"/>
</dbReference>
<evidence type="ECO:0000259" key="1">
    <source>
        <dbReference type="Pfam" id="PF07969"/>
    </source>
</evidence>
<evidence type="ECO:0000313" key="2">
    <source>
        <dbReference type="EMBL" id="KAL2801862.1"/>
    </source>
</evidence>
<evidence type="ECO:0000313" key="3">
    <source>
        <dbReference type="Proteomes" id="UP001610334"/>
    </source>
</evidence>
<protein>
    <submittedName>
        <fullName evidence="2">Amidohydrolase-like protein 3</fullName>
    </submittedName>
</protein>
<dbReference type="Proteomes" id="UP001610334">
    <property type="component" value="Unassembled WGS sequence"/>
</dbReference>
<name>A0ABR4GS26_9EURO</name>
<dbReference type="Pfam" id="PF07969">
    <property type="entry name" value="Amidohydro_3"/>
    <property type="match status" value="1"/>
</dbReference>